<feature type="transmembrane region" description="Helical" evidence="1">
    <location>
        <begin position="39"/>
        <end position="63"/>
    </location>
</feature>
<organism evidence="2 3">
    <name type="scientific">Byssothecium circinans</name>
    <dbReference type="NCBI Taxonomy" id="147558"/>
    <lineage>
        <taxon>Eukaryota</taxon>
        <taxon>Fungi</taxon>
        <taxon>Dikarya</taxon>
        <taxon>Ascomycota</taxon>
        <taxon>Pezizomycotina</taxon>
        <taxon>Dothideomycetes</taxon>
        <taxon>Pleosporomycetidae</taxon>
        <taxon>Pleosporales</taxon>
        <taxon>Massarineae</taxon>
        <taxon>Massarinaceae</taxon>
        <taxon>Byssothecium</taxon>
    </lineage>
</organism>
<dbReference type="Proteomes" id="UP000800035">
    <property type="component" value="Unassembled WGS sequence"/>
</dbReference>
<accession>A0A6A5TJL5</accession>
<keyword evidence="1" id="KW-0812">Transmembrane</keyword>
<keyword evidence="1" id="KW-1133">Transmembrane helix</keyword>
<keyword evidence="1" id="KW-0472">Membrane</keyword>
<dbReference type="EMBL" id="ML977011">
    <property type="protein sequence ID" value="KAF1952340.1"/>
    <property type="molecule type" value="Genomic_DNA"/>
</dbReference>
<proteinExistence type="predicted"/>
<evidence type="ECO:0000256" key="1">
    <source>
        <dbReference type="SAM" id="Phobius"/>
    </source>
</evidence>
<name>A0A6A5TJL5_9PLEO</name>
<gene>
    <name evidence="2" type="ORF">CC80DRAFT_178925</name>
</gene>
<sequence>MSKGFKVFGVCPNILRTNGVLPQGCRSAMSLLTALRVSILRVSGAGAILHVSGVGVIIFMWFFGVFCEHFSWELEGVRAFHQIQTFADLGYHTTPLDYRNSSLGIRIHLSRVLIRYPILNAI</sequence>
<protein>
    <submittedName>
        <fullName evidence="2">Uncharacterized protein</fullName>
    </submittedName>
</protein>
<keyword evidence="3" id="KW-1185">Reference proteome</keyword>
<evidence type="ECO:0000313" key="2">
    <source>
        <dbReference type="EMBL" id="KAF1952340.1"/>
    </source>
</evidence>
<dbReference type="AlphaFoldDB" id="A0A6A5TJL5"/>
<evidence type="ECO:0000313" key="3">
    <source>
        <dbReference type="Proteomes" id="UP000800035"/>
    </source>
</evidence>
<reference evidence="2" key="1">
    <citation type="journal article" date="2020" name="Stud. Mycol.">
        <title>101 Dothideomycetes genomes: a test case for predicting lifestyles and emergence of pathogens.</title>
        <authorList>
            <person name="Haridas S."/>
            <person name="Albert R."/>
            <person name="Binder M."/>
            <person name="Bloem J."/>
            <person name="Labutti K."/>
            <person name="Salamov A."/>
            <person name="Andreopoulos B."/>
            <person name="Baker S."/>
            <person name="Barry K."/>
            <person name="Bills G."/>
            <person name="Bluhm B."/>
            <person name="Cannon C."/>
            <person name="Castanera R."/>
            <person name="Culley D."/>
            <person name="Daum C."/>
            <person name="Ezra D."/>
            <person name="Gonzalez J."/>
            <person name="Henrissat B."/>
            <person name="Kuo A."/>
            <person name="Liang C."/>
            <person name="Lipzen A."/>
            <person name="Lutzoni F."/>
            <person name="Magnuson J."/>
            <person name="Mondo S."/>
            <person name="Nolan M."/>
            <person name="Ohm R."/>
            <person name="Pangilinan J."/>
            <person name="Park H.-J."/>
            <person name="Ramirez L."/>
            <person name="Alfaro M."/>
            <person name="Sun H."/>
            <person name="Tritt A."/>
            <person name="Yoshinaga Y."/>
            <person name="Zwiers L.-H."/>
            <person name="Turgeon B."/>
            <person name="Goodwin S."/>
            <person name="Spatafora J."/>
            <person name="Crous P."/>
            <person name="Grigoriev I."/>
        </authorList>
    </citation>
    <scope>NUCLEOTIDE SEQUENCE</scope>
    <source>
        <strain evidence="2">CBS 675.92</strain>
    </source>
</reference>